<organism evidence="2 3">
    <name type="scientific">Blautia obeum</name>
    <dbReference type="NCBI Taxonomy" id="40520"/>
    <lineage>
        <taxon>Bacteria</taxon>
        <taxon>Bacillati</taxon>
        <taxon>Bacillota</taxon>
        <taxon>Clostridia</taxon>
        <taxon>Lachnospirales</taxon>
        <taxon>Lachnospiraceae</taxon>
        <taxon>Blautia</taxon>
    </lineage>
</organism>
<sequence length="132" mass="14874">MAYRTKVEVRTNGKVYAPGSILPTDMSKIDLDFLKKRKFIELVEIDERVAAADEIEEDDEDGADGDMFDELAPGGYKSADEVRKIRTKKELYAYALSIGLDLGDDYEERKVGDLADEVINFQEEKEAEADAE</sequence>
<evidence type="ECO:0000313" key="2">
    <source>
        <dbReference type="EMBL" id="RCH43236.1"/>
    </source>
</evidence>
<evidence type="ECO:0000313" key="3">
    <source>
        <dbReference type="Proteomes" id="UP000253208"/>
    </source>
</evidence>
<feature type="compositionally biased region" description="Acidic residues" evidence="1">
    <location>
        <begin position="53"/>
        <end position="69"/>
    </location>
</feature>
<dbReference type="EMBL" id="PSQG01000015">
    <property type="protein sequence ID" value="RCH43236.1"/>
    <property type="molecule type" value="Genomic_DNA"/>
</dbReference>
<reference evidence="2 3" key="1">
    <citation type="submission" date="2018-02" db="EMBL/GenBank/DDBJ databases">
        <title>Complete genome sequencing of Faecalibacterium prausnitzii strains isolated from the human gut.</title>
        <authorList>
            <person name="Fitzgerald B.C."/>
            <person name="Shkoporov A.N."/>
            <person name="Ross P.R."/>
            <person name="Hill C."/>
        </authorList>
    </citation>
    <scope>NUCLEOTIDE SEQUENCE [LARGE SCALE GENOMIC DNA]</scope>
    <source>
        <strain evidence="2 3">APC942/31-1</strain>
    </source>
</reference>
<dbReference type="Proteomes" id="UP000253208">
    <property type="component" value="Unassembled WGS sequence"/>
</dbReference>
<comment type="caution">
    <text evidence="2">The sequence shown here is derived from an EMBL/GenBank/DDBJ whole genome shotgun (WGS) entry which is preliminary data.</text>
</comment>
<feature type="region of interest" description="Disordered" evidence="1">
    <location>
        <begin position="53"/>
        <end position="72"/>
    </location>
</feature>
<dbReference type="RefSeq" id="WP_114002359.1">
    <property type="nucleotide sequence ID" value="NZ_PSQG01000015.1"/>
</dbReference>
<name>A0A367FZF3_9FIRM</name>
<dbReference type="AlphaFoldDB" id="A0A367FZF3"/>
<accession>A0A367FZF3</accession>
<protein>
    <submittedName>
        <fullName evidence="2">Uncharacterized protein</fullName>
    </submittedName>
</protein>
<gene>
    <name evidence="2" type="ORF">C4886_11150</name>
</gene>
<evidence type="ECO:0000256" key="1">
    <source>
        <dbReference type="SAM" id="MobiDB-lite"/>
    </source>
</evidence>
<proteinExistence type="predicted"/>